<keyword evidence="6" id="KW-0119">Carbohydrate metabolism</keyword>
<dbReference type="PANTHER" id="PTHR39730:SF1">
    <property type="entry name" value="ENDOGLUCANASE 1"/>
    <property type="match status" value="1"/>
</dbReference>
<evidence type="ECO:0000313" key="10">
    <source>
        <dbReference type="EMBL" id="TVY64210.1"/>
    </source>
</evidence>
<dbReference type="InterPro" id="IPR000334">
    <property type="entry name" value="Glyco_hydro_45"/>
</dbReference>
<evidence type="ECO:0000256" key="8">
    <source>
        <dbReference type="ARBA" id="ARBA00023326"/>
    </source>
</evidence>
<accession>A0A8T9BVQ5</accession>
<keyword evidence="5" id="KW-0136">Cellulose degradation</keyword>
<reference evidence="10 11" key="1">
    <citation type="submission" date="2018-05" db="EMBL/GenBank/DDBJ databases">
        <title>Genome sequencing and assembly of the regulated plant pathogen Lachnellula willkommii and related sister species for the development of diagnostic species identification markers.</title>
        <authorList>
            <person name="Giroux E."/>
            <person name="Bilodeau G."/>
        </authorList>
    </citation>
    <scope>NUCLEOTIDE SEQUENCE [LARGE SCALE GENOMIC DNA]</scope>
    <source>
        <strain evidence="10 11">CBS 268.59</strain>
    </source>
</reference>
<keyword evidence="11" id="KW-1185">Reference proteome</keyword>
<dbReference type="EC" id="3.2.1.4" evidence="3"/>
<dbReference type="OrthoDB" id="10035502at2759"/>
<evidence type="ECO:0000256" key="6">
    <source>
        <dbReference type="ARBA" id="ARBA00023277"/>
    </source>
</evidence>
<evidence type="ECO:0000256" key="2">
    <source>
        <dbReference type="ARBA" id="ARBA00007793"/>
    </source>
</evidence>
<dbReference type="EMBL" id="QGMK01001810">
    <property type="protein sequence ID" value="TVY64210.1"/>
    <property type="molecule type" value="Genomic_DNA"/>
</dbReference>
<dbReference type="PANTHER" id="PTHR39730">
    <property type="entry name" value="ENDOGLUCANASE 1"/>
    <property type="match status" value="1"/>
</dbReference>
<feature type="domain" description="Glycosyl hydrolases family 45 active site" evidence="9">
    <location>
        <begin position="30"/>
        <end position="71"/>
    </location>
</feature>
<proteinExistence type="inferred from homology"/>
<keyword evidence="7" id="KW-0326">Glycosidase</keyword>
<evidence type="ECO:0000256" key="5">
    <source>
        <dbReference type="ARBA" id="ARBA00023001"/>
    </source>
</evidence>
<keyword evidence="4" id="KW-0378">Hydrolase</keyword>
<keyword evidence="8" id="KW-0624">Polysaccharide degradation</keyword>
<dbReference type="GO" id="GO:0008810">
    <property type="term" value="F:cellulase activity"/>
    <property type="evidence" value="ECO:0007669"/>
    <property type="project" value="UniProtKB-EC"/>
</dbReference>
<dbReference type="GO" id="GO:0030245">
    <property type="term" value="P:cellulose catabolic process"/>
    <property type="evidence" value="ECO:0007669"/>
    <property type="project" value="UniProtKB-KW"/>
</dbReference>
<name>A0A8T9BVQ5_9HELO</name>
<dbReference type="Gene3D" id="2.40.40.10">
    <property type="entry name" value="RlpA-like domain"/>
    <property type="match status" value="1"/>
</dbReference>
<evidence type="ECO:0000259" key="9">
    <source>
        <dbReference type="Pfam" id="PF02015"/>
    </source>
</evidence>
<organism evidence="10 11">
    <name type="scientific">Lachnellula suecica</name>
    <dbReference type="NCBI Taxonomy" id="602035"/>
    <lineage>
        <taxon>Eukaryota</taxon>
        <taxon>Fungi</taxon>
        <taxon>Dikarya</taxon>
        <taxon>Ascomycota</taxon>
        <taxon>Pezizomycotina</taxon>
        <taxon>Leotiomycetes</taxon>
        <taxon>Helotiales</taxon>
        <taxon>Lachnaceae</taxon>
        <taxon>Lachnellula</taxon>
    </lineage>
</organism>
<dbReference type="SUPFAM" id="SSF50685">
    <property type="entry name" value="Barwin-like endoglucanases"/>
    <property type="match status" value="1"/>
</dbReference>
<evidence type="ECO:0000256" key="3">
    <source>
        <dbReference type="ARBA" id="ARBA00012601"/>
    </source>
</evidence>
<comment type="similarity">
    <text evidence="2">Belongs to the glycosyl hydrolase 45 (cellulase K) family.</text>
</comment>
<dbReference type="InterPro" id="IPR052288">
    <property type="entry name" value="GH45_Enzymes"/>
</dbReference>
<evidence type="ECO:0000256" key="1">
    <source>
        <dbReference type="ARBA" id="ARBA00000966"/>
    </source>
</evidence>
<dbReference type="Pfam" id="PF02015">
    <property type="entry name" value="Glyco_hydro_45"/>
    <property type="match status" value="1"/>
</dbReference>
<dbReference type="AlphaFoldDB" id="A0A8T9BVQ5"/>
<evidence type="ECO:0000256" key="4">
    <source>
        <dbReference type="ARBA" id="ARBA00022801"/>
    </source>
</evidence>
<comment type="caution">
    <text evidence="10">The sequence shown here is derived from an EMBL/GenBank/DDBJ whole genome shotgun (WGS) entry which is preliminary data.</text>
</comment>
<evidence type="ECO:0000313" key="11">
    <source>
        <dbReference type="Proteomes" id="UP000469558"/>
    </source>
</evidence>
<sequence length="73" mass="7735">MKYKIETKDISRCPNHSTAAKPLFDPYTSFSDFGATSGCEGGTAYKCSDASPWAVDNNLVYGFAATNIAGESG</sequence>
<protein>
    <recommendedName>
        <fullName evidence="3">cellulase</fullName>
        <ecNumber evidence="3">3.2.1.4</ecNumber>
    </recommendedName>
</protein>
<dbReference type="InterPro" id="IPR036908">
    <property type="entry name" value="RlpA-like_sf"/>
</dbReference>
<gene>
    <name evidence="10" type="primary">GUN5</name>
    <name evidence="10" type="ORF">LSUE1_G008467</name>
</gene>
<dbReference type="Proteomes" id="UP000469558">
    <property type="component" value="Unassembled WGS sequence"/>
</dbReference>
<evidence type="ECO:0000256" key="7">
    <source>
        <dbReference type="ARBA" id="ARBA00023295"/>
    </source>
</evidence>
<comment type="catalytic activity">
    <reaction evidence="1">
        <text>Endohydrolysis of (1-&gt;4)-beta-D-glucosidic linkages in cellulose, lichenin and cereal beta-D-glucans.</text>
        <dbReference type="EC" id="3.2.1.4"/>
    </reaction>
</comment>